<dbReference type="InterPro" id="IPR002616">
    <property type="entry name" value="tRNA_ribo_trans-like"/>
</dbReference>
<dbReference type="NCBIfam" id="TIGR00449">
    <property type="entry name" value="tgt_general"/>
    <property type="match status" value="1"/>
</dbReference>
<dbReference type="SUPFAM" id="SSF51713">
    <property type="entry name" value="tRNA-guanine transglycosylase"/>
    <property type="match status" value="1"/>
</dbReference>
<dbReference type="PANTHER" id="PTHR46064:SF1">
    <property type="entry name" value="QUEUINE TRNA-RIBOSYLTRANSFERASE ACCESSORY SUBUNIT 2"/>
    <property type="match status" value="1"/>
</dbReference>
<keyword evidence="3" id="KW-1185">Reference proteome</keyword>
<dbReference type="Proteomes" id="UP001151760">
    <property type="component" value="Unassembled WGS sequence"/>
</dbReference>
<dbReference type="PANTHER" id="PTHR46064">
    <property type="entry name" value="QUEUINE TRNA-RIBOSYLTRANSFERASE ACCESSORY SUBUNIT 2"/>
    <property type="match status" value="1"/>
</dbReference>
<feature type="domain" description="tRNA-guanine(15) transglycosylase-like" evidence="1">
    <location>
        <begin position="13"/>
        <end position="199"/>
    </location>
</feature>
<dbReference type="Gene3D" id="3.20.20.105">
    <property type="entry name" value="Queuine tRNA-ribosyltransferase-like"/>
    <property type="match status" value="1"/>
</dbReference>
<dbReference type="Pfam" id="PF01702">
    <property type="entry name" value="TGT"/>
    <property type="match status" value="2"/>
</dbReference>
<organism evidence="2 3">
    <name type="scientific">Tanacetum coccineum</name>
    <dbReference type="NCBI Taxonomy" id="301880"/>
    <lineage>
        <taxon>Eukaryota</taxon>
        <taxon>Viridiplantae</taxon>
        <taxon>Streptophyta</taxon>
        <taxon>Embryophyta</taxon>
        <taxon>Tracheophyta</taxon>
        <taxon>Spermatophyta</taxon>
        <taxon>Magnoliopsida</taxon>
        <taxon>eudicotyledons</taxon>
        <taxon>Gunneridae</taxon>
        <taxon>Pentapetalae</taxon>
        <taxon>asterids</taxon>
        <taxon>campanulids</taxon>
        <taxon>Asterales</taxon>
        <taxon>Asteraceae</taxon>
        <taxon>Asteroideae</taxon>
        <taxon>Anthemideae</taxon>
        <taxon>Anthemidinae</taxon>
        <taxon>Tanacetum</taxon>
    </lineage>
</organism>
<dbReference type="InterPro" id="IPR050852">
    <property type="entry name" value="Queuine_tRNA-ribosyltrfase"/>
</dbReference>
<evidence type="ECO:0000313" key="2">
    <source>
        <dbReference type="EMBL" id="GJT32162.1"/>
    </source>
</evidence>
<dbReference type="InterPro" id="IPR036511">
    <property type="entry name" value="TGT-like_sf"/>
</dbReference>
<accession>A0ABQ5D1B7</accession>
<protein>
    <submittedName>
        <fullName evidence="2">Queuine tRNA-ribosyltransferase accessory subunit 2-like protein</fullName>
    </submittedName>
</protein>
<dbReference type="EMBL" id="BQNB010014768">
    <property type="protein sequence ID" value="GJT32162.1"/>
    <property type="molecule type" value="Genomic_DNA"/>
</dbReference>
<gene>
    <name evidence="2" type="ORF">Tco_0922581</name>
</gene>
<evidence type="ECO:0000259" key="1">
    <source>
        <dbReference type="Pfam" id="PF01702"/>
    </source>
</evidence>
<proteinExistence type="predicted"/>
<comment type="caution">
    <text evidence="2">The sequence shown here is derived from an EMBL/GenBank/DDBJ whole genome shotgun (WGS) entry which is preliminary data.</text>
</comment>
<sequence length="415" mass="45889">MKFCIKSWSKNSRARVGLLQLTSFRQPENKKKEIEIETPALVLTTRKGLPAFVSPDHLVALQFCGSTLLQFSPMHFMEGPNPKTISNIGGIHQLLGLKDYGFVSVPRDSILSLPESSSSNKHGASFETPCGRFLVKPVEYMKMISSMKPDLWVSLADEVPASATLKRNRASVERTIRWLDDCISLDTSVRRMGLKAMMICTVVTMYSPVTRKFHNYLSGLSQKLQHFLIEVLIPILLFLPCDGALFGSIVGGCSIEEREHCAQEVAKRNVAGYYIGGFGLGDSIDGRASLLHAVTDCLPNEKPRQICGLGLPEEVLQGVAAGIDLFDSTYIYQLTLGGFALTFPLDGKFNHVSDPKLTAMGGDRTKINLKATVYRKDASRIVDGCNCYTCQNHTKAYINHLLNVHEMLAPILLEM</sequence>
<reference evidence="2" key="2">
    <citation type="submission" date="2022-01" db="EMBL/GenBank/DDBJ databases">
        <authorList>
            <person name="Yamashiro T."/>
            <person name="Shiraishi A."/>
            <person name="Satake H."/>
            <person name="Nakayama K."/>
        </authorList>
    </citation>
    <scope>NUCLEOTIDE SEQUENCE</scope>
</reference>
<evidence type="ECO:0000313" key="3">
    <source>
        <dbReference type="Proteomes" id="UP001151760"/>
    </source>
</evidence>
<reference evidence="2" key="1">
    <citation type="journal article" date="2022" name="Int. J. Mol. Sci.">
        <title>Draft Genome of Tanacetum Coccineum: Genomic Comparison of Closely Related Tanacetum-Family Plants.</title>
        <authorList>
            <person name="Yamashiro T."/>
            <person name="Shiraishi A."/>
            <person name="Nakayama K."/>
            <person name="Satake H."/>
        </authorList>
    </citation>
    <scope>NUCLEOTIDE SEQUENCE</scope>
</reference>
<feature type="domain" description="tRNA-guanine(15) transglycosylase-like" evidence="1">
    <location>
        <begin position="242"/>
        <end position="414"/>
    </location>
</feature>
<name>A0ABQ5D1B7_9ASTR</name>